<evidence type="ECO:0000313" key="5">
    <source>
        <dbReference type="EMBL" id="JAC05171.1"/>
    </source>
</evidence>
<keyword evidence="1" id="KW-0378">Hydrolase</keyword>
<feature type="binding site" evidence="4">
    <location>
        <position position="54"/>
    </location>
    <ligand>
        <name>Mg(2+)</name>
        <dbReference type="ChEBI" id="CHEBI:18420"/>
    </ligand>
</feature>
<dbReference type="GO" id="GO:0005737">
    <property type="term" value="C:cytoplasm"/>
    <property type="evidence" value="ECO:0007669"/>
    <property type="project" value="TreeGrafter"/>
</dbReference>
<organism evidence="5">
    <name type="scientific">Ceratitis capitata</name>
    <name type="common">Mediterranean fruit fly</name>
    <name type="synonym">Tephritis capitata</name>
    <dbReference type="NCBI Taxonomy" id="7213"/>
    <lineage>
        <taxon>Eukaryota</taxon>
        <taxon>Metazoa</taxon>
        <taxon>Ecdysozoa</taxon>
        <taxon>Arthropoda</taxon>
        <taxon>Hexapoda</taxon>
        <taxon>Insecta</taxon>
        <taxon>Pterygota</taxon>
        <taxon>Neoptera</taxon>
        <taxon>Endopterygota</taxon>
        <taxon>Diptera</taxon>
        <taxon>Brachycera</taxon>
        <taxon>Muscomorpha</taxon>
        <taxon>Tephritoidea</taxon>
        <taxon>Tephritidae</taxon>
        <taxon>Ceratitis</taxon>
        <taxon>Ceratitis</taxon>
    </lineage>
</organism>
<dbReference type="GO" id="GO:0016791">
    <property type="term" value="F:phosphatase activity"/>
    <property type="evidence" value="ECO:0007669"/>
    <property type="project" value="TreeGrafter"/>
</dbReference>
<feature type="binding site" evidence="3">
    <location>
        <position position="245"/>
    </location>
    <ligand>
        <name>substrate</name>
    </ligand>
</feature>
<dbReference type="PIRSF" id="PIRSF000915">
    <property type="entry name" value="PGP-type_phosphatase"/>
    <property type="match status" value="1"/>
</dbReference>
<feature type="binding site" evidence="4">
    <location>
        <position position="271"/>
    </location>
    <ligand>
        <name>Mg(2+)</name>
        <dbReference type="ChEBI" id="CHEBI:18420"/>
    </ligand>
</feature>
<dbReference type="NCBIfam" id="TIGR01460">
    <property type="entry name" value="HAD-SF-IIA"/>
    <property type="match status" value="1"/>
</dbReference>
<dbReference type="GeneID" id="101456132"/>
<sequence>MEHKVSSDEKSFAELSPTLKELQISKSFKHLNELTPKEKQDFFDSFDVILCDCDGVIFQSLHDVLPGSTEAIDYLKRQGKEVIYVTNNSIIPIEAQLKKFQKCGLEVKKHEIVHPAQTISDHLKSIQFDGLIYCVTSEAFKAVLREEGFQVVEQCTTFVHSLEELRAAIYSDDPVKAVIIDVDFNLSASKLMRAHCHLKNNPDCLFIAGAADTLISLDGKDVIGPGPYISVVENTSKRKALILGKPGVALRDIFMAKYNFKEPQRGLFIGDSLVTDVRFGKMCGFQTLLVLSGSTTREDLQSNLQEMETPDYVIDCLADINGYFS</sequence>
<dbReference type="Pfam" id="PF13344">
    <property type="entry name" value="Hydrolase_6"/>
    <property type="match status" value="1"/>
</dbReference>
<dbReference type="InterPro" id="IPR006357">
    <property type="entry name" value="HAD-SF_hydro_IIA"/>
</dbReference>
<comment type="cofactor">
    <cofactor evidence="4">
        <name>Mg(2+)</name>
        <dbReference type="ChEBI" id="CHEBI:18420"/>
    </cofactor>
    <text evidence="4">Divalent metal ions. Mg(2+) is the most effective.</text>
</comment>
<gene>
    <name evidence="5" type="primary">PLPP</name>
</gene>
<dbReference type="OrthoDB" id="413953at2759"/>
<dbReference type="AlphaFoldDB" id="W8BUZ6"/>
<accession>W8BUZ6</accession>
<dbReference type="KEGG" id="ccat:101456132"/>
<dbReference type="InterPro" id="IPR023214">
    <property type="entry name" value="HAD_sf"/>
</dbReference>
<comment type="similarity">
    <text evidence="1">Belongs to the HAD-like hydrolase superfamily.</text>
</comment>
<dbReference type="GO" id="GO:0046872">
    <property type="term" value="F:metal ion binding"/>
    <property type="evidence" value="ECO:0007669"/>
    <property type="project" value="UniProtKB-KW"/>
</dbReference>
<reference evidence="5" key="2">
    <citation type="journal article" date="2014" name="BMC Genomics">
        <title>A genomic perspective to assessing quality of mass-reared SIT flies used in Mediterranean fruit fly (Ceratitis capitata) eradication in California.</title>
        <authorList>
            <person name="Calla B."/>
            <person name="Hall B."/>
            <person name="Hou S."/>
            <person name="Geib S.M."/>
        </authorList>
    </citation>
    <scope>NUCLEOTIDE SEQUENCE</scope>
</reference>
<reference evidence="5" key="1">
    <citation type="submission" date="2013-07" db="EMBL/GenBank/DDBJ databases">
        <authorList>
            <person name="Geib S."/>
        </authorList>
    </citation>
    <scope>NUCLEOTIDE SEQUENCE</scope>
</reference>
<dbReference type="SUPFAM" id="SSF56784">
    <property type="entry name" value="HAD-like"/>
    <property type="match status" value="1"/>
</dbReference>
<feature type="binding site" evidence="4">
    <location>
        <position position="52"/>
    </location>
    <ligand>
        <name>Mg(2+)</name>
        <dbReference type="ChEBI" id="CHEBI:18420"/>
    </ligand>
</feature>
<dbReference type="PANTHER" id="PTHR19288">
    <property type="entry name" value="4-NITROPHENYLPHOSPHATASE-RELATED"/>
    <property type="match status" value="1"/>
</dbReference>
<evidence type="ECO:0000256" key="2">
    <source>
        <dbReference type="PIRSR" id="PIRSR000915-1"/>
    </source>
</evidence>
<evidence type="ECO:0000256" key="4">
    <source>
        <dbReference type="PIRSR" id="PIRSR000915-3"/>
    </source>
</evidence>
<protein>
    <submittedName>
        <fullName evidence="5">Pyridoxal phosphate phosphatase</fullName>
    </submittedName>
</protein>
<keyword evidence="4" id="KW-0460">Magnesium</keyword>
<dbReference type="PANTHER" id="PTHR19288:SF4">
    <property type="entry name" value="RE04130P-RELATED"/>
    <property type="match status" value="1"/>
</dbReference>
<proteinExistence type="evidence at transcript level"/>
<feature type="active site" description="Proton donor" evidence="2">
    <location>
        <position position="54"/>
    </location>
</feature>
<dbReference type="InterPro" id="IPR036412">
    <property type="entry name" value="HAD-like_sf"/>
</dbReference>
<evidence type="ECO:0000256" key="3">
    <source>
        <dbReference type="PIRSR" id="PIRSR000915-2"/>
    </source>
</evidence>
<keyword evidence="4" id="KW-0479">Metal-binding</keyword>
<dbReference type="Gene3D" id="3.40.50.1000">
    <property type="entry name" value="HAD superfamily/HAD-like"/>
    <property type="match status" value="2"/>
</dbReference>
<dbReference type="EMBL" id="GAMC01001385">
    <property type="protein sequence ID" value="JAC05171.1"/>
    <property type="molecule type" value="mRNA"/>
</dbReference>
<dbReference type="FunFam" id="3.40.50.1000:FF:000170">
    <property type="entry name" value="4-nitrophenylphosphatase"/>
    <property type="match status" value="1"/>
</dbReference>
<feature type="active site" description="Nucleophile" evidence="2">
    <location>
        <position position="52"/>
    </location>
</feature>
<dbReference type="Pfam" id="PF13242">
    <property type="entry name" value="Hydrolase_like"/>
    <property type="match status" value="1"/>
</dbReference>
<evidence type="ECO:0000256" key="1">
    <source>
        <dbReference type="PIRNR" id="PIRNR000915"/>
    </source>
</evidence>
<name>W8BUZ6_CERCA</name>